<protein>
    <submittedName>
        <fullName evidence="3">GNAT family N-acetyltransferase</fullName>
    </submittedName>
</protein>
<dbReference type="InterPro" id="IPR016181">
    <property type="entry name" value="Acyl_CoA_acyltransferase"/>
</dbReference>
<dbReference type="EMBL" id="QVLU01000012">
    <property type="protein sequence ID" value="RGE70989.1"/>
    <property type="molecule type" value="Genomic_DNA"/>
</dbReference>
<evidence type="ECO:0000313" key="3">
    <source>
        <dbReference type="EMBL" id="RGE70989.1"/>
    </source>
</evidence>
<proteinExistence type="predicted"/>
<evidence type="ECO:0000259" key="1">
    <source>
        <dbReference type="PROSITE" id="PS51186"/>
    </source>
</evidence>
<organism evidence="3 5">
    <name type="scientific">Eisenbergiella massiliensis</name>
    <dbReference type="NCBI Taxonomy" id="1720294"/>
    <lineage>
        <taxon>Bacteria</taxon>
        <taxon>Bacillati</taxon>
        <taxon>Bacillota</taxon>
        <taxon>Clostridia</taxon>
        <taxon>Lachnospirales</taxon>
        <taxon>Lachnospiraceae</taxon>
        <taxon>Eisenbergiella</taxon>
    </lineage>
</organism>
<evidence type="ECO:0000313" key="5">
    <source>
        <dbReference type="Proteomes" id="UP000261166"/>
    </source>
</evidence>
<keyword evidence="3" id="KW-0808">Transferase</keyword>
<dbReference type="SUPFAM" id="SSF55729">
    <property type="entry name" value="Acyl-CoA N-acyltransferases (Nat)"/>
    <property type="match status" value="1"/>
</dbReference>
<keyword evidence="4" id="KW-1185">Reference proteome</keyword>
<dbReference type="Gene3D" id="3.40.630.30">
    <property type="match status" value="1"/>
</dbReference>
<dbReference type="Proteomes" id="UP000261166">
    <property type="component" value="Unassembled WGS sequence"/>
</dbReference>
<dbReference type="EMBL" id="QVLV01000028">
    <property type="protein sequence ID" value="RGE56263.1"/>
    <property type="molecule type" value="Genomic_DNA"/>
</dbReference>
<comment type="caution">
    <text evidence="3">The sequence shown here is derived from an EMBL/GenBank/DDBJ whole genome shotgun (WGS) entry which is preliminary data.</text>
</comment>
<sequence length="55" mass="6194">MGIGIRPDLCSKGYGSRIVRLAVQESRYLYGANAVYLDVRDWNHRAVKCYALAGF</sequence>
<evidence type="ECO:0000313" key="2">
    <source>
        <dbReference type="EMBL" id="RGE56263.1"/>
    </source>
</evidence>
<dbReference type="InterPro" id="IPR000182">
    <property type="entry name" value="GNAT_dom"/>
</dbReference>
<accession>A0A3E3IVA0</accession>
<dbReference type="GO" id="GO:0016747">
    <property type="term" value="F:acyltransferase activity, transferring groups other than amino-acyl groups"/>
    <property type="evidence" value="ECO:0007669"/>
    <property type="project" value="InterPro"/>
</dbReference>
<dbReference type="Pfam" id="PF00583">
    <property type="entry name" value="Acetyltransf_1"/>
    <property type="match status" value="1"/>
</dbReference>
<dbReference type="Proteomes" id="UP000260812">
    <property type="component" value="Unassembled WGS sequence"/>
</dbReference>
<evidence type="ECO:0000313" key="4">
    <source>
        <dbReference type="Proteomes" id="UP000260812"/>
    </source>
</evidence>
<dbReference type="PROSITE" id="PS51186">
    <property type="entry name" value="GNAT"/>
    <property type="match status" value="1"/>
</dbReference>
<dbReference type="OrthoDB" id="9795206at2"/>
<reference evidence="3 5" key="1">
    <citation type="submission" date="2018-08" db="EMBL/GenBank/DDBJ databases">
        <title>A genome reference for cultivated species of the human gut microbiota.</title>
        <authorList>
            <person name="Zou Y."/>
            <person name="Xue W."/>
            <person name="Luo G."/>
        </authorList>
    </citation>
    <scope>NUCLEOTIDE SEQUENCE [LARGE SCALE GENOMIC DNA]</scope>
    <source>
        <strain evidence="3 5">AF26-4BH</strain>
        <strain evidence="2">TF05-5AC</strain>
    </source>
</reference>
<name>A0A3E3IVA0_9FIRM</name>
<gene>
    <name evidence="3" type="ORF">DWY69_14160</name>
    <name evidence="2" type="ORF">DXC51_25455</name>
</gene>
<dbReference type="AlphaFoldDB" id="A0A3E3IVA0"/>
<feature type="domain" description="N-acetyltransferase" evidence="1">
    <location>
        <begin position="1"/>
        <end position="55"/>
    </location>
</feature>
<dbReference type="RefSeq" id="WP_081745517.1">
    <property type="nucleotide sequence ID" value="NZ_JBKVAZ010000037.1"/>
</dbReference>